<dbReference type="RefSeq" id="WP_135759581.1">
    <property type="nucleotide sequence ID" value="NZ_RQHW01000016.1"/>
</dbReference>
<evidence type="ECO:0000313" key="1">
    <source>
        <dbReference type="EMBL" id="TGN20185.1"/>
    </source>
</evidence>
<accession>A0A4R9M2S1</accession>
<name>A0A4R9M2S1_9LEPT</name>
<dbReference type="SUPFAM" id="SSF48452">
    <property type="entry name" value="TPR-like"/>
    <property type="match status" value="1"/>
</dbReference>
<protein>
    <recommendedName>
        <fullName evidence="3">Tetratricopeptide repeat protein</fullName>
    </recommendedName>
</protein>
<keyword evidence="2" id="KW-1185">Reference proteome</keyword>
<dbReference type="EMBL" id="RQHW01000016">
    <property type="protein sequence ID" value="TGN20185.1"/>
    <property type="molecule type" value="Genomic_DNA"/>
</dbReference>
<evidence type="ECO:0000313" key="2">
    <source>
        <dbReference type="Proteomes" id="UP000298058"/>
    </source>
</evidence>
<organism evidence="1 2">
    <name type="scientific">Leptospira idonii</name>
    <dbReference type="NCBI Taxonomy" id="1193500"/>
    <lineage>
        <taxon>Bacteria</taxon>
        <taxon>Pseudomonadati</taxon>
        <taxon>Spirochaetota</taxon>
        <taxon>Spirochaetia</taxon>
        <taxon>Leptospirales</taxon>
        <taxon>Leptospiraceae</taxon>
        <taxon>Leptospira</taxon>
    </lineage>
</organism>
<dbReference type="Gene3D" id="1.25.40.10">
    <property type="entry name" value="Tetratricopeptide repeat domain"/>
    <property type="match status" value="1"/>
</dbReference>
<comment type="caution">
    <text evidence="1">The sequence shown here is derived from an EMBL/GenBank/DDBJ whole genome shotgun (WGS) entry which is preliminary data.</text>
</comment>
<dbReference type="OrthoDB" id="340482at2"/>
<reference evidence="1" key="1">
    <citation type="journal article" date="2019" name="PLoS Negl. Trop. Dis.">
        <title>Revisiting the worldwide diversity of Leptospira species in the environment.</title>
        <authorList>
            <person name="Vincent A.T."/>
            <person name="Schiettekatte O."/>
            <person name="Bourhy P."/>
            <person name="Veyrier F.J."/>
            <person name="Picardeau M."/>
        </authorList>
    </citation>
    <scope>NUCLEOTIDE SEQUENCE [LARGE SCALE GENOMIC DNA]</scope>
    <source>
        <strain evidence="1">201300427</strain>
    </source>
</reference>
<dbReference type="Proteomes" id="UP000298058">
    <property type="component" value="Unassembled WGS sequence"/>
</dbReference>
<dbReference type="AlphaFoldDB" id="A0A4R9M2S1"/>
<evidence type="ECO:0008006" key="3">
    <source>
        <dbReference type="Google" id="ProtNLM"/>
    </source>
</evidence>
<sequence>MFQKSEEALHSLSLGEFEKAKSLYSVLLDKDPEDTDLIGGFFVSSFWDNRLDLILRTREGKERGNLLLQHFQVFEEESKKRSLNKTEPYEVCLRCVLEEASHHLKLAYQWEGANALDTDSLTELAVCLIKINDYKTALEILQYSGGRTRFSPGLKFYLAEAYCMTGKEKEGKETYRSAFLEDPQLFRKDLTRWSPLISIIEEANSIGQSEEEITELIPVLCWRNRLFPTDRPAEPEEVKLWLKEILRLNESVKRGNGYSFKVRCRLEQYARAIIETAPHNLHRDAVLEAKKVLEEIQS</sequence>
<gene>
    <name evidence="1" type="ORF">EHS15_05710</name>
</gene>
<dbReference type="InterPro" id="IPR011990">
    <property type="entry name" value="TPR-like_helical_dom_sf"/>
</dbReference>
<proteinExistence type="predicted"/>